<keyword evidence="1" id="KW-0472">Membrane</keyword>
<proteinExistence type="predicted"/>
<evidence type="ECO:0000313" key="4">
    <source>
        <dbReference type="Proteomes" id="UP001262582"/>
    </source>
</evidence>
<keyword evidence="4" id="KW-1185">Reference proteome</keyword>
<accession>A0ABU3D8Q7</accession>
<reference evidence="3 4" key="1">
    <citation type="submission" date="2023-09" db="EMBL/GenBank/DDBJ databases">
        <authorList>
            <person name="Rey-Velasco X."/>
        </authorList>
    </citation>
    <scope>NUCLEOTIDE SEQUENCE [LARGE SCALE GENOMIC DNA]</scope>
    <source>
        <strain evidence="3 4">F117</strain>
    </source>
</reference>
<organism evidence="3 4">
    <name type="scientific">Autumnicola musiva</name>
    <dbReference type="NCBI Taxonomy" id="3075589"/>
    <lineage>
        <taxon>Bacteria</taxon>
        <taxon>Pseudomonadati</taxon>
        <taxon>Bacteroidota</taxon>
        <taxon>Flavobacteriia</taxon>
        <taxon>Flavobacteriales</taxon>
        <taxon>Flavobacteriaceae</taxon>
        <taxon>Autumnicola</taxon>
    </lineage>
</organism>
<feature type="transmembrane region" description="Helical" evidence="1">
    <location>
        <begin position="9"/>
        <end position="30"/>
    </location>
</feature>
<sequence length="310" mass="35293">MMKIDKKKVVFGSILICVLVFILSYSLMIFRSDKEQEQEVLSDPEVPQLKEESEFYNSRLEAINDLQEQKPSLAPSLYDEIEEEQQEWSEAQNRILADSIPEKETWTMDSWSFNREDAKDSVSGALPEKQQIVPAESAASKTEGTSAVELALAQELFFSSTTVHQTLMSGKTDAVIHVFVDGQQLVRANSRLRMRLSQDTWIGGEYLQRLKPVYGFVSFRPNRVMLSITQVMHLPVSLKAYDIQDGSEGIYVENNFRAEASRETLDDVLGEINIPTVPQVGGLTRLFQKHNRNIKVSITDRYQLLLKPEL</sequence>
<gene>
    <name evidence="3" type="primary">traM</name>
    <name evidence="3" type="ORF">RM539_15140</name>
</gene>
<comment type="caution">
    <text evidence="3">The sequence shown here is derived from an EMBL/GenBank/DDBJ whole genome shotgun (WGS) entry which is preliminary data.</text>
</comment>
<keyword evidence="1" id="KW-1133">Transmembrane helix</keyword>
<keyword evidence="1" id="KW-0812">Transmembrane</keyword>
<evidence type="ECO:0000259" key="2">
    <source>
        <dbReference type="Pfam" id="PF12508"/>
    </source>
</evidence>
<dbReference type="Pfam" id="PF12508">
    <property type="entry name" value="Transposon_TraM"/>
    <property type="match status" value="1"/>
</dbReference>
<dbReference type="RefSeq" id="WP_311504257.1">
    <property type="nucleotide sequence ID" value="NZ_JAVRHK010000013.1"/>
</dbReference>
<name>A0ABU3D8Q7_9FLAO</name>
<dbReference type="Proteomes" id="UP001262582">
    <property type="component" value="Unassembled WGS sequence"/>
</dbReference>
<evidence type="ECO:0000256" key="1">
    <source>
        <dbReference type="SAM" id="Phobius"/>
    </source>
</evidence>
<protein>
    <submittedName>
        <fullName evidence="3">Conjugative transposon protein TraM</fullName>
    </submittedName>
</protein>
<evidence type="ECO:0000313" key="3">
    <source>
        <dbReference type="EMBL" id="MDT0677917.1"/>
    </source>
</evidence>
<dbReference type="InterPro" id="IPR055407">
    <property type="entry name" value="TraM_C"/>
</dbReference>
<feature type="domain" description="Conjugative transposon TraM C-terminal" evidence="2">
    <location>
        <begin position="176"/>
        <end position="307"/>
    </location>
</feature>
<dbReference type="EMBL" id="JAVRHK010000013">
    <property type="protein sequence ID" value="MDT0677917.1"/>
    <property type="molecule type" value="Genomic_DNA"/>
</dbReference>